<name>A0AAW1NXB2_9CHLO</name>
<keyword evidence="3" id="KW-0808">Transferase</keyword>
<evidence type="ECO:0000256" key="2">
    <source>
        <dbReference type="ARBA" id="ARBA00022603"/>
    </source>
</evidence>
<evidence type="ECO:0000313" key="6">
    <source>
        <dbReference type="Proteomes" id="UP001465755"/>
    </source>
</evidence>
<keyword evidence="6" id="KW-1185">Reference proteome</keyword>
<dbReference type="AlphaFoldDB" id="A0AAW1NXB2"/>
<comment type="similarity">
    <text evidence="1">Belongs to the methyltransferase superfamily.</text>
</comment>
<dbReference type="Gene3D" id="3.40.50.150">
    <property type="entry name" value="Vaccinia Virus protein VP39"/>
    <property type="match status" value="1"/>
</dbReference>
<proteinExistence type="inferred from homology"/>
<organism evidence="5 6">
    <name type="scientific">Symbiochloris irregularis</name>
    <dbReference type="NCBI Taxonomy" id="706552"/>
    <lineage>
        <taxon>Eukaryota</taxon>
        <taxon>Viridiplantae</taxon>
        <taxon>Chlorophyta</taxon>
        <taxon>core chlorophytes</taxon>
        <taxon>Trebouxiophyceae</taxon>
        <taxon>Trebouxiales</taxon>
        <taxon>Trebouxiaceae</taxon>
        <taxon>Symbiochloris</taxon>
    </lineage>
</organism>
<dbReference type="PANTHER" id="PTHR12176">
    <property type="entry name" value="SAM-DEPENDENT METHYLTRANSFERASE SUPERFAMILY PROTEIN"/>
    <property type="match status" value="1"/>
</dbReference>
<dbReference type="Proteomes" id="UP001465755">
    <property type="component" value="Unassembled WGS sequence"/>
</dbReference>
<gene>
    <name evidence="5" type="ORF">WJX73_010218</name>
</gene>
<dbReference type="InterPro" id="IPR051419">
    <property type="entry name" value="Lys/N-term_MeTrsfase_sf"/>
</dbReference>
<dbReference type="GO" id="GO:0008757">
    <property type="term" value="F:S-adenosylmethionine-dependent methyltransferase activity"/>
    <property type="evidence" value="ECO:0007669"/>
    <property type="project" value="InterPro"/>
</dbReference>
<dbReference type="PANTHER" id="PTHR12176:SF80">
    <property type="entry name" value="EEF1A LYSINE METHYLTRANSFERASE 4"/>
    <property type="match status" value="1"/>
</dbReference>
<comment type="caution">
    <text evidence="5">The sequence shown here is derived from an EMBL/GenBank/DDBJ whole genome shotgun (WGS) entry which is preliminary data.</text>
</comment>
<protein>
    <recommendedName>
        <fullName evidence="4">Methyltransferase type 11 domain-containing protein</fullName>
    </recommendedName>
</protein>
<accession>A0AAW1NXB2</accession>
<evidence type="ECO:0000313" key="5">
    <source>
        <dbReference type="EMBL" id="KAK9796303.1"/>
    </source>
</evidence>
<dbReference type="CDD" id="cd02440">
    <property type="entry name" value="AdoMet_MTases"/>
    <property type="match status" value="1"/>
</dbReference>
<dbReference type="Pfam" id="PF08241">
    <property type="entry name" value="Methyltransf_11"/>
    <property type="match status" value="1"/>
</dbReference>
<dbReference type="EMBL" id="JALJOQ010000117">
    <property type="protein sequence ID" value="KAK9796303.1"/>
    <property type="molecule type" value="Genomic_DNA"/>
</dbReference>
<evidence type="ECO:0000256" key="3">
    <source>
        <dbReference type="ARBA" id="ARBA00022679"/>
    </source>
</evidence>
<feature type="domain" description="Methyltransferase type 11" evidence="4">
    <location>
        <begin position="71"/>
        <end position="163"/>
    </location>
</feature>
<sequence>MSNEAQGPQNAAERLTAAEKGILDSVKIAIRVLEELDKLDQCDLTLASASCEQFLTNLQEVGKQDQVNGYPNVTATDLSPAAIEGMQSRQQQDGKAPVRWQVADMLDLPFENASFDVVIEKAALDCLLTDCKSPWDLPEAAKRRVHVMLTEVHRVLTAEGMFLSITFAQPHFRRPLLLAKDLSWNMQHTAFNQDGGMHHHFYALQKGARSTKDVPTQLAGYSPESHAIAGGISQTQVDSEDFISLINV</sequence>
<reference evidence="5 6" key="1">
    <citation type="journal article" date="2024" name="Nat. Commun.">
        <title>Phylogenomics reveals the evolutionary origins of lichenization in chlorophyte algae.</title>
        <authorList>
            <person name="Puginier C."/>
            <person name="Libourel C."/>
            <person name="Otte J."/>
            <person name="Skaloud P."/>
            <person name="Haon M."/>
            <person name="Grisel S."/>
            <person name="Petersen M."/>
            <person name="Berrin J.G."/>
            <person name="Delaux P.M."/>
            <person name="Dal Grande F."/>
            <person name="Keller J."/>
        </authorList>
    </citation>
    <scope>NUCLEOTIDE SEQUENCE [LARGE SCALE GENOMIC DNA]</scope>
    <source>
        <strain evidence="5 6">SAG 2036</strain>
    </source>
</reference>
<keyword evidence="2" id="KW-0489">Methyltransferase</keyword>
<dbReference type="InterPro" id="IPR013216">
    <property type="entry name" value="Methyltransf_11"/>
</dbReference>
<dbReference type="GO" id="GO:0032259">
    <property type="term" value="P:methylation"/>
    <property type="evidence" value="ECO:0007669"/>
    <property type="project" value="UniProtKB-KW"/>
</dbReference>
<evidence type="ECO:0000256" key="1">
    <source>
        <dbReference type="ARBA" id="ARBA00008361"/>
    </source>
</evidence>
<dbReference type="InterPro" id="IPR029063">
    <property type="entry name" value="SAM-dependent_MTases_sf"/>
</dbReference>
<dbReference type="SUPFAM" id="SSF53335">
    <property type="entry name" value="S-adenosyl-L-methionine-dependent methyltransferases"/>
    <property type="match status" value="1"/>
</dbReference>
<evidence type="ECO:0000259" key="4">
    <source>
        <dbReference type="Pfam" id="PF08241"/>
    </source>
</evidence>